<sequence length="159" mass="17787">MSYGSYSSTSAMEIPSRRSGYHNSYLDESCAFPSWPRRVSLGEHCNDQPRATSYISDEDLLFLSEPVFADEDTHSVSSYGSGTPSPRLAPVRHMGGAELEEMRREQALRQQELMRSVMAEKEQRRQAAKAHKQRKSSSKKASSPRSKLSAMTPIAEAVE</sequence>
<reference evidence="2 3" key="1">
    <citation type="submission" date="2024-02" db="EMBL/GenBank/DDBJ databases">
        <title>De novo assembly and annotation of 12 fungi associated with fruit tree decline syndrome in Ontario, Canada.</title>
        <authorList>
            <person name="Sulman M."/>
            <person name="Ellouze W."/>
            <person name="Ilyukhin E."/>
        </authorList>
    </citation>
    <scope>NUCLEOTIDE SEQUENCE [LARGE SCALE GENOMIC DNA]</scope>
    <source>
        <strain evidence="2 3">M169</strain>
    </source>
</reference>
<feature type="region of interest" description="Disordered" evidence="1">
    <location>
        <begin position="116"/>
        <end position="159"/>
    </location>
</feature>
<protein>
    <submittedName>
        <fullName evidence="2">Uncharacterized protein</fullName>
    </submittedName>
</protein>
<keyword evidence="3" id="KW-1185">Reference proteome</keyword>
<dbReference type="EMBL" id="JAKNSF020000041">
    <property type="protein sequence ID" value="KAK7726869.1"/>
    <property type="molecule type" value="Genomic_DNA"/>
</dbReference>
<feature type="compositionally biased region" description="Low complexity" evidence="1">
    <location>
        <begin position="139"/>
        <end position="150"/>
    </location>
</feature>
<accession>A0ABR1P5I4</accession>
<proteinExistence type="predicted"/>
<organism evidence="2 3">
    <name type="scientific">Diaporthe eres</name>
    <name type="common">Phomopsis oblonga</name>
    <dbReference type="NCBI Taxonomy" id="83184"/>
    <lineage>
        <taxon>Eukaryota</taxon>
        <taxon>Fungi</taxon>
        <taxon>Dikarya</taxon>
        <taxon>Ascomycota</taxon>
        <taxon>Pezizomycotina</taxon>
        <taxon>Sordariomycetes</taxon>
        <taxon>Sordariomycetidae</taxon>
        <taxon>Diaporthales</taxon>
        <taxon>Diaporthaceae</taxon>
        <taxon>Diaporthe</taxon>
        <taxon>Diaporthe eres species complex</taxon>
    </lineage>
</organism>
<gene>
    <name evidence="2" type="ORF">SLS63_007489</name>
</gene>
<feature type="compositionally biased region" description="Basic residues" evidence="1">
    <location>
        <begin position="126"/>
        <end position="138"/>
    </location>
</feature>
<evidence type="ECO:0000313" key="2">
    <source>
        <dbReference type="EMBL" id="KAK7726869.1"/>
    </source>
</evidence>
<comment type="caution">
    <text evidence="2">The sequence shown here is derived from an EMBL/GenBank/DDBJ whole genome shotgun (WGS) entry which is preliminary data.</text>
</comment>
<evidence type="ECO:0000313" key="3">
    <source>
        <dbReference type="Proteomes" id="UP001430848"/>
    </source>
</evidence>
<name>A0ABR1P5I4_DIAER</name>
<evidence type="ECO:0000256" key="1">
    <source>
        <dbReference type="SAM" id="MobiDB-lite"/>
    </source>
</evidence>
<dbReference type="Proteomes" id="UP001430848">
    <property type="component" value="Unassembled WGS sequence"/>
</dbReference>